<keyword evidence="4" id="KW-1185">Reference proteome</keyword>
<evidence type="ECO:0000313" key="3">
    <source>
        <dbReference type="EMBL" id="MFC4805330.1"/>
    </source>
</evidence>
<feature type="transmembrane region" description="Helical" evidence="2">
    <location>
        <begin position="82"/>
        <end position="106"/>
    </location>
</feature>
<evidence type="ECO:0000256" key="1">
    <source>
        <dbReference type="PIRNR" id="PIRNR018579"/>
    </source>
</evidence>
<accession>A0ABV9QLY0</accession>
<keyword evidence="1 2" id="KW-0472">Membrane</keyword>
<keyword evidence="1" id="KW-1003">Cell membrane</keyword>
<feature type="transmembrane region" description="Helical" evidence="2">
    <location>
        <begin position="25"/>
        <end position="44"/>
    </location>
</feature>
<protein>
    <submittedName>
        <fullName evidence="3">Small basic family protein</fullName>
    </submittedName>
</protein>
<comment type="subcellular location">
    <subcellularLocation>
        <location evidence="1">Cell membrane</location>
        <topology evidence="1">Multi-pass membrane protein</topology>
    </subcellularLocation>
</comment>
<dbReference type="EMBL" id="JBHSHL010000045">
    <property type="protein sequence ID" value="MFC4805330.1"/>
    <property type="molecule type" value="Genomic_DNA"/>
</dbReference>
<evidence type="ECO:0000313" key="4">
    <source>
        <dbReference type="Proteomes" id="UP001595916"/>
    </source>
</evidence>
<dbReference type="RefSeq" id="WP_379788882.1">
    <property type="nucleotide sequence ID" value="NZ_JBHSHL010000045.1"/>
</dbReference>
<name>A0ABV9QLY0_9FIRM</name>
<evidence type="ECO:0000256" key="2">
    <source>
        <dbReference type="SAM" id="Phobius"/>
    </source>
</evidence>
<reference evidence="4" key="1">
    <citation type="journal article" date="2019" name="Int. J. Syst. Evol. Microbiol.">
        <title>The Global Catalogue of Microorganisms (GCM) 10K type strain sequencing project: providing services to taxonomists for standard genome sequencing and annotation.</title>
        <authorList>
            <consortium name="The Broad Institute Genomics Platform"/>
            <consortium name="The Broad Institute Genome Sequencing Center for Infectious Disease"/>
            <person name="Wu L."/>
            <person name="Ma J."/>
        </authorList>
    </citation>
    <scope>NUCLEOTIDE SEQUENCE [LARGE SCALE GENOMIC DNA]</scope>
    <source>
        <strain evidence="4">CCUG 46385</strain>
    </source>
</reference>
<dbReference type="Proteomes" id="UP001595916">
    <property type="component" value="Unassembled WGS sequence"/>
</dbReference>
<organism evidence="3 4">
    <name type="scientific">Filifactor villosus</name>
    <dbReference type="NCBI Taxonomy" id="29374"/>
    <lineage>
        <taxon>Bacteria</taxon>
        <taxon>Bacillati</taxon>
        <taxon>Bacillota</taxon>
        <taxon>Clostridia</taxon>
        <taxon>Peptostreptococcales</taxon>
        <taxon>Filifactoraceae</taxon>
        <taxon>Filifactor</taxon>
    </lineage>
</organism>
<feature type="transmembrane region" description="Helical" evidence="2">
    <location>
        <begin position="56"/>
        <end position="76"/>
    </location>
</feature>
<dbReference type="PIRSF" id="PIRSF018579">
    <property type="entry name" value="Sbp"/>
    <property type="match status" value="1"/>
</dbReference>
<gene>
    <name evidence="3" type="ORF">ACFO4R_09575</name>
</gene>
<comment type="caution">
    <text evidence="3">The sequence shown here is derived from an EMBL/GenBank/DDBJ whole genome shotgun (WGS) entry which is preliminary data.</text>
</comment>
<keyword evidence="1 2" id="KW-0812">Transmembrane</keyword>
<comment type="similarity">
    <text evidence="1">Belongs to the sbp family.</text>
</comment>
<dbReference type="InterPro" id="IPR009709">
    <property type="entry name" value="DUF1290"/>
</dbReference>
<dbReference type="Pfam" id="PF06947">
    <property type="entry name" value="DUF1290"/>
    <property type="match status" value="1"/>
</dbReference>
<proteinExistence type="inferred from homology"/>
<keyword evidence="2" id="KW-1133">Transmembrane helix</keyword>
<sequence length="119" mass="13331">MIWAIIGIVLGLVVGNYLPFTYPDNYSLYVSIGILAAMDSVFGAVRASMEDKYDNLVFLTGFLSNGVLAAFLSYWGDKMGVPLYYAPIFVFGGRLFSNFAVIRRLLIGRLQQDRRAEEE</sequence>